<reference evidence="2" key="1">
    <citation type="journal article" date="2023" name="Mol. Phylogenet. Evol.">
        <title>Genome-scale phylogeny and comparative genomics of the fungal order Sordariales.</title>
        <authorList>
            <person name="Hensen N."/>
            <person name="Bonometti L."/>
            <person name="Westerberg I."/>
            <person name="Brannstrom I.O."/>
            <person name="Guillou S."/>
            <person name="Cros-Aarteil S."/>
            <person name="Calhoun S."/>
            <person name="Haridas S."/>
            <person name="Kuo A."/>
            <person name="Mondo S."/>
            <person name="Pangilinan J."/>
            <person name="Riley R."/>
            <person name="LaButti K."/>
            <person name="Andreopoulos B."/>
            <person name="Lipzen A."/>
            <person name="Chen C."/>
            <person name="Yan M."/>
            <person name="Daum C."/>
            <person name="Ng V."/>
            <person name="Clum A."/>
            <person name="Steindorff A."/>
            <person name="Ohm R.A."/>
            <person name="Martin F."/>
            <person name="Silar P."/>
            <person name="Natvig D.O."/>
            <person name="Lalanne C."/>
            <person name="Gautier V."/>
            <person name="Ament-Velasquez S.L."/>
            <person name="Kruys A."/>
            <person name="Hutchinson M.I."/>
            <person name="Powell A.J."/>
            <person name="Barry K."/>
            <person name="Miller A.N."/>
            <person name="Grigoriev I.V."/>
            <person name="Debuchy R."/>
            <person name="Gladieux P."/>
            <person name="Hiltunen Thoren M."/>
            <person name="Johannesson H."/>
        </authorList>
    </citation>
    <scope>NUCLEOTIDE SEQUENCE</scope>
    <source>
        <strain evidence="2">CBS 123565</strain>
    </source>
</reference>
<feature type="compositionally biased region" description="Polar residues" evidence="1">
    <location>
        <begin position="17"/>
        <end position="34"/>
    </location>
</feature>
<organism evidence="2 3">
    <name type="scientific">Trichocladium antarcticum</name>
    <dbReference type="NCBI Taxonomy" id="1450529"/>
    <lineage>
        <taxon>Eukaryota</taxon>
        <taxon>Fungi</taxon>
        <taxon>Dikarya</taxon>
        <taxon>Ascomycota</taxon>
        <taxon>Pezizomycotina</taxon>
        <taxon>Sordariomycetes</taxon>
        <taxon>Sordariomycetidae</taxon>
        <taxon>Sordariales</taxon>
        <taxon>Chaetomiaceae</taxon>
        <taxon>Trichocladium</taxon>
    </lineage>
</organism>
<sequence>MSEALWTADSKRRTRKPTGQYSSNKFSSCESSASRVGRAGEAAETKGGSSAAVRLSVLTGMAPVSGSGHGSGLSTEFGPWKADQIVRARDEVDVNDSLGPRSRLALGGGTNQCSNMRLRLVARKNKEGGMAQIAIVNRMVQEDCGKEGKRERR</sequence>
<proteinExistence type="predicted"/>
<reference evidence="2" key="2">
    <citation type="submission" date="2023-05" db="EMBL/GenBank/DDBJ databases">
        <authorList>
            <consortium name="Lawrence Berkeley National Laboratory"/>
            <person name="Steindorff A."/>
            <person name="Hensen N."/>
            <person name="Bonometti L."/>
            <person name="Westerberg I."/>
            <person name="Brannstrom I.O."/>
            <person name="Guillou S."/>
            <person name="Cros-Aarteil S."/>
            <person name="Calhoun S."/>
            <person name="Haridas S."/>
            <person name="Kuo A."/>
            <person name="Mondo S."/>
            <person name="Pangilinan J."/>
            <person name="Riley R."/>
            <person name="Labutti K."/>
            <person name="Andreopoulos B."/>
            <person name="Lipzen A."/>
            <person name="Chen C."/>
            <person name="Yanf M."/>
            <person name="Daum C."/>
            <person name="Ng V."/>
            <person name="Clum A."/>
            <person name="Ohm R."/>
            <person name="Martin F."/>
            <person name="Silar P."/>
            <person name="Natvig D."/>
            <person name="Lalanne C."/>
            <person name="Gautier V."/>
            <person name="Ament-Velasquez S.L."/>
            <person name="Kruys A."/>
            <person name="Hutchinson M.I."/>
            <person name="Powell A.J."/>
            <person name="Barry K."/>
            <person name="Miller A.N."/>
            <person name="Grigoriev I.V."/>
            <person name="Debuchy R."/>
            <person name="Gladieux P."/>
            <person name="Thoren M.H."/>
            <person name="Johannesson H."/>
        </authorList>
    </citation>
    <scope>NUCLEOTIDE SEQUENCE</scope>
    <source>
        <strain evidence="2">CBS 123565</strain>
    </source>
</reference>
<keyword evidence="3" id="KW-1185">Reference proteome</keyword>
<dbReference type="AlphaFoldDB" id="A0AAN6ULE1"/>
<evidence type="ECO:0000256" key="1">
    <source>
        <dbReference type="SAM" id="MobiDB-lite"/>
    </source>
</evidence>
<name>A0AAN6ULE1_9PEZI</name>
<evidence type="ECO:0000313" key="2">
    <source>
        <dbReference type="EMBL" id="KAK4135192.1"/>
    </source>
</evidence>
<evidence type="ECO:0000313" key="3">
    <source>
        <dbReference type="Proteomes" id="UP001304895"/>
    </source>
</evidence>
<feature type="region of interest" description="Disordered" evidence="1">
    <location>
        <begin position="1"/>
        <end position="51"/>
    </location>
</feature>
<accession>A0AAN6ULE1</accession>
<dbReference type="Proteomes" id="UP001304895">
    <property type="component" value="Unassembled WGS sequence"/>
</dbReference>
<comment type="caution">
    <text evidence="2">The sequence shown here is derived from an EMBL/GenBank/DDBJ whole genome shotgun (WGS) entry which is preliminary data.</text>
</comment>
<gene>
    <name evidence="2" type="ORF">BT67DRAFT_440871</name>
</gene>
<dbReference type="EMBL" id="MU853406">
    <property type="protein sequence ID" value="KAK4135192.1"/>
    <property type="molecule type" value="Genomic_DNA"/>
</dbReference>
<protein>
    <submittedName>
        <fullName evidence="2">Uncharacterized protein</fullName>
    </submittedName>
</protein>